<evidence type="ECO:0000256" key="7">
    <source>
        <dbReference type="SAM" id="MobiDB-lite"/>
    </source>
</evidence>
<dbReference type="PRINTS" id="PR00503">
    <property type="entry name" value="BROMODOMAIN"/>
</dbReference>
<dbReference type="InterPro" id="IPR038028">
    <property type="entry name" value="BPTF"/>
</dbReference>
<gene>
    <name evidence="9" type="ORF">GPUH_LOCUS15311</name>
</gene>
<dbReference type="Pfam" id="PF00439">
    <property type="entry name" value="Bromodomain"/>
    <property type="match status" value="1"/>
</dbReference>
<dbReference type="Proteomes" id="UP000271098">
    <property type="component" value="Unassembled WGS sequence"/>
</dbReference>
<keyword evidence="2" id="KW-0863">Zinc-finger</keyword>
<dbReference type="Gene3D" id="1.20.920.10">
    <property type="entry name" value="Bromodomain-like"/>
    <property type="match status" value="1"/>
</dbReference>
<evidence type="ECO:0000256" key="5">
    <source>
        <dbReference type="PROSITE-ProRule" id="PRU00035"/>
    </source>
</evidence>
<dbReference type="InterPro" id="IPR013083">
    <property type="entry name" value="Znf_RING/FYVE/PHD"/>
</dbReference>
<evidence type="ECO:0000256" key="6">
    <source>
        <dbReference type="SAM" id="Coils"/>
    </source>
</evidence>
<reference evidence="11" key="1">
    <citation type="submission" date="2016-06" db="UniProtKB">
        <authorList>
            <consortium name="WormBaseParasite"/>
        </authorList>
    </citation>
    <scope>IDENTIFICATION</scope>
</reference>
<dbReference type="GO" id="GO:0008270">
    <property type="term" value="F:zinc ion binding"/>
    <property type="evidence" value="ECO:0007669"/>
    <property type="project" value="UniProtKB-KW"/>
</dbReference>
<dbReference type="PANTHER" id="PTHR45975">
    <property type="entry name" value="NUCLEOSOME-REMODELING FACTOR SUBUNIT BPTF"/>
    <property type="match status" value="1"/>
</dbReference>
<dbReference type="InterPro" id="IPR036427">
    <property type="entry name" value="Bromodomain-like_sf"/>
</dbReference>
<feature type="compositionally biased region" description="Low complexity" evidence="7">
    <location>
        <begin position="305"/>
        <end position="319"/>
    </location>
</feature>
<feature type="compositionally biased region" description="Basic residues" evidence="7">
    <location>
        <begin position="279"/>
        <end position="289"/>
    </location>
</feature>
<feature type="domain" description="Bromo" evidence="8">
    <location>
        <begin position="534"/>
        <end position="562"/>
    </location>
</feature>
<dbReference type="AlphaFoldDB" id="A0A183E2W8"/>
<evidence type="ECO:0000256" key="2">
    <source>
        <dbReference type="ARBA" id="ARBA00022771"/>
    </source>
</evidence>
<dbReference type="InterPro" id="IPR019787">
    <property type="entry name" value="Znf_PHD-finger"/>
</dbReference>
<evidence type="ECO:0000256" key="3">
    <source>
        <dbReference type="ARBA" id="ARBA00022833"/>
    </source>
</evidence>
<feature type="compositionally biased region" description="Polar residues" evidence="7">
    <location>
        <begin position="337"/>
        <end position="351"/>
    </location>
</feature>
<dbReference type="GO" id="GO:0016589">
    <property type="term" value="C:NURF complex"/>
    <property type="evidence" value="ECO:0007669"/>
    <property type="project" value="InterPro"/>
</dbReference>
<dbReference type="Gene3D" id="3.30.40.10">
    <property type="entry name" value="Zinc/RING finger domain, C3HC4 (zinc finger)"/>
    <property type="match status" value="2"/>
</dbReference>
<sequence>MPSFRTSNCLFQVVDNLITKVCASDTASIWRRRQMQRFIEKREEEKRHLEMQQRYVVSDQNQRSEVVDNLITKVCASDTASIWRRRQMQRFVEKREEEKRHLEMQQRTVRNQRLAVRQLEAQLGERIERFTREVTKRRIKLEDKAKAEAGMAAPLHTPGTVLGKGGVSARTVSAPGKRPSPAEFCALHGVGALSRCLLYELKFNKKKLVFAAPATVPAAAAAHSHSVKASSISLPAAHDARRSDWTANLSTNTPPSVQRASVQPSSVASGLQMQDTSQQRRRSERSRKTKTWDESFITPKRRSSTSRTSSGSETPSTTKQSTKAGTKPCSAAHGVEPSTSAEPETADSGSIPTIDPTKTHCKCNQPYNPKKFYIACDVCRKWFHGRCVRISEKKAKEMTDWVYYLKVFGPNISLQICKFFQQLYCVCQTPYDCNRFYVGCDSCDGWFHPECVGTTQEYALKFLITYFVRTTVFPEALDRTSKIDVHWKLQEYPEAEKVAEYVCPQCIRSKQGEDELILSRADFALLWQVLDNLKEHRTSWPFREPVDAEEHPDYYKIIKKPMGSFLT</sequence>
<evidence type="ECO:0000313" key="9">
    <source>
        <dbReference type="EMBL" id="VDN25759.1"/>
    </source>
</evidence>
<organism evidence="11">
    <name type="scientific">Gongylonema pulchrum</name>
    <dbReference type="NCBI Taxonomy" id="637853"/>
    <lineage>
        <taxon>Eukaryota</taxon>
        <taxon>Metazoa</taxon>
        <taxon>Ecdysozoa</taxon>
        <taxon>Nematoda</taxon>
        <taxon>Chromadorea</taxon>
        <taxon>Rhabditida</taxon>
        <taxon>Spirurina</taxon>
        <taxon>Spiruromorpha</taxon>
        <taxon>Spiruroidea</taxon>
        <taxon>Gongylonematidae</taxon>
        <taxon>Gongylonema</taxon>
    </lineage>
</organism>
<keyword evidence="10" id="KW-1185">Reference proteome</keyword>
<feature type="coiled-coil region" evidence="6">
    <location>
        <begin position="92"/>
        <end position="122"/>
    </location>
</feature>
<dbReference type="SUPFAM" id="SSF47370">
    <property type="entry name" value="Bromodomain"/>
    <property type="match status" value="1"/>
</dbReference>
<reference evidence="9 10" key="2">
    <citation type="submission" date="2018-11" db="EMBL/GenBank/DDBJ databases">
        <authorList>
            <consortium name="Pathogen Informatics"/>
        </authorList>
    </citation>
    <scope>NUCLEOTIDE SEQUENCE [LARGE SCALE GENOMIC DNA]</scope>
</reference>
<dbReference type="EMBL" id="UYRT01082282">
    <property type="protein sequence ID" value="VDN25759.1"/>
    <property type="molecule type" value="Genomic_DNA"/>
</dbReference>
<dbReference type="SUPFAM" id="SSF57903">
    <property type="entry name" value="FYVE/PHD zinc finger"/>
    <property type="match status" value="2"/>
</dbReference>
<dbReference type="InterPro" id="IPR001965">
    <property type="entry name" value="Znf_PHD"/>
</dbReference>
<name>A0A183E2W8_9BILA</name>
<keyword evidence="1" id="KW-0479">Metal-binding</keyword>
<dbReference type="WBParaSite" id="GPUH_0001532901-mRNA-1">
    <property type="protein sequence ID" value="GPUH_0001532901-mRNA-1"/>
    <property type="gene ID" value="GPUH_0001532901"/>
</dbReference>
<dbReference type="GO" id="GO:0006357">
    <property type="term" value="P:regulation of transcription by RNA polymerase II"/>
    <property type="evidence" value="ECO:0007669"/>
    <property type="project" value="InterPro"/>
</dbReference>
<evidence type="ECO:0000256" key="4">
    <source>
        <dbReference type="ARBA" id="ARBA00023117"/>
    </source>
</evidence>
<feature type="compositionally biased region" description="Polar residues" evidence="7">
    <location>
        <begin position="246"/>
        <end position="275"/>
    </location>
</feature>
<dbReference type="PANTHER" id="PTHR45975:SF2">
    <property type="entry name" value="NUCLEOSOME-REMODELING FACTOR SUBUNIT BPTF"/>
    <property type="match status" value="1"/>
</dbReference>
<protein>
    <submittedName>
        <fullName evidence="11">Bromo domain-containing protein</fullName>
    </submittedName>
</protein>
<feature type="region of interest" description="Disordered" evidence="7">
    <location>
        <begin position="246"/>
        <end position="352"/>
    </location>
</feature>
<evidence type="ECO:0000259" key="8">
    <source>
        <dbReference type="PROSITE" id="PS50014"/>
    </source>
</evidence>
<accession>A0A183E2W8</accession>
<keyword evidence="4 5" id="KW-0103">Bromodomain</keyword>
<proteinExistence type="predicted"/>
<dbReference type="PROSITE" id="PS50014">
    <property type="entry name" value="BROMODOMAIN_2"/>
    <property type="match status" value="1"/>
</dbReference>
<evidence type="ECO:0000256" key="1">
    <source>
        <dbReference type="ARBA" id="ARBA00022723"/>
    </source>
</evidence>
<keyword evidence="3" id="KW-0862">Zinc</keyword>
<dbReference type="GO" id="GO:0000978">
    <property type="term" value="F:RNA polymerase II cis-regulatory region sequence-specific DNA binding"/>
    <property type="evidence" value="ECO:0007669"/>
    <property type="project" value="TreeGrafter"/>
</dbReference>
<dbReference type="SMART" id="SM00249">
    <property type="entry name" value="PHD"/>
    <property type="match status" value="2"/>
</dbReference>
<dbReference type="OrthoDB" id="784962at2759"/>
<evidence type="ECO:0000313" key="11">
    <source>
        <dbReference type="WBParaSite" id="GPUH_0001532901-mRNA-1"/>
    </source>
</evidence>
<dbReference type="InterPro" id="IPR011011">
    <property type="entry name" value="Znf_FYVE_PHD"/>
</dbReference>
<dbReference type="InterPro" id="IPR001487">
    <property type="entry name" value="Bromodomain"/>
</dbReference>
<keyword evidence="6" id="KW-0175">Coiled coil</keyword>
<evidence type="ECO:0000313" key="10">
    <source>
        <dbReference type="Proteomes" id="UP000271098"/>
    </source>
</evidence>
<dbReference type="Pfam" id="PF00628">
    <property type="entry name" value="PHD"/>
    <property type="match status" value="2"/>
</dbReference>